<organism evidence="1 2">
    <name type="scientific">Brachionus plicatilis</name>
    <name type="common">Marine rotifer</name>
    <name type="synonym">Brachionus muelleri</name>
    <dbReference type="NCBI Taxonomy" id="10195"/>
    <lineage>
        <taxon>Eukaryota</taxon>
        <taxon>Metazoa</taxon>
        <taxon>Spiralia</taxon>
        <taxon>Gnathifera</taxon>
        <taxon>Rotifera</taxon>
        <taxon>Eurotatoria</taxon>
        <taxon>Monogononta</taxon>
        <taxon>Pseudotrocha</taxon>
        <taxon>Ploima</taxon>
        <taxon>Brachionidae</taxon>
        <taxon>Brachionus</taxon>
    </lineage>
</organism>
<comment type="caution">
    <text evidence="1">The sequence shown here is derived from an EMBL/GenBank/DDBJ whole genome shotgun (WGS) entry which is preliminary data.</text>
</comment>
<dbReference type="AlphaFoldDB" id="A0A3M7P7Q0"/>
<proteinExistence type="predicted"/>
<name>A0A3M7P7Q0_BRAPC</name>
<dbReference type="Proteomes" id="UP000276133">
    <property type="component" value="Unassembled WGS sequence"/>
</dbReference>
<accession>A0A3M7P7Q0</accession>
<keyword evidence="2" id="KW-1185">Reference proteome</keyword>
<evidence type="ECO:0000313" key="2">
    <source>
        <dbReference type="Proteomes" id="UP000276133"/>
    </source>
</evidence>
<evidence type="ECO:0008006" key="3">
    <source>
        <dbReference type="Google" id="ProtNLM"/>
    </source>
</evidence>
<sequence length="96" mass="11254">MSKYIAQKNIKYISLETKLELIKKHSNQKVTTTLLTKEYGTSTSTISTRFFPQRQKNQKCPYFFNRVMTERSSIQRAGEFSPDLLVISRFDCTNTF</sequence>
<reference evidence="1 2" key="1">
    <citation type="journal article" date="2018" name="Sci. Rep.">
        <title>Genomic signatures of local adaptation to the degree of environmental predictability in rotifers.</title>
        <authorList>
            <person name="Franch-Gras L."/>
            <person name="Hahn C."/>
            <person name="Garcia-Roger E.M."/>
            <person name="Carmona M.J."/>
            <person name="Serra M."/>
            <person name="Gomez A."/>
        </authorList>
    </citation>
    <scope>NUCLEOTIDE SEQUENCE [LARGE SCALE GENOMIC DNA]</scope>
    <source>
        <strain evidence="1">HYR1</strain>
    </source>
</reference>
<dbReference type="OrthoDB" id="125347at2759"/>
<dbReference type="EMBL" id="REGN01012843">
    <property type="protein sequence ID" value="RMZ94734.1"/>
    <property type="molecule type" value="Genomic_DNA"/>
</dbReference>
<protein>
    <recommendedName>
        <fullName evidence="3">HTH psq-type domain-containing protein</fullName>
    </recommendedName>
</protein>
<gene>
    <name evidence="1" type="ORF">BpHYR1_023519</name>
</gene>
<evidence type="ECO:0000313" key="1">
    <source>
        <dbReference type="EMBL" id="RMZ94734.1"/>
    </source>
</evidence>